<name>A0A0F4ZFR7_9PEZI</name>
<dbReference type="OrthoDB" id="89086at2759"/>
<sequence>YQPYLYRDNGCKPYPAVDAAGDVSGGLKPSGSPEGDCLSSIGQIYSRAGWSGSQYGIMYAWYMPKDEPMPGIGHRHDWECSVVWLDNPSAAEPKIIGLSASAHGGFSTIKDDFSSHFDGDHGFIEYISYWPLDHQMAITKTEGVFQPLIAYESLTYAARYTLENWDFGDANVPFKDSNFDNNLSEAWSADSSAI</sequence>
<dbReference type="PANTHER" id="PTHR33657:SF8">
    <property type="entry name" value="DOMAIN PROTEIN, PUTATIVE (AFU_ORTHOLOGUE AFUA_5G00600)-RELATED"/>
    <property type="match status" value="1"/>
</dbReference>
<feature type="non-terminal residue" evidence="3">
    <location>
        <position position="1"/>
    </location>
</feature>
<protein>
    <submittedName>
        <fullName evidence="3">Uncharacterized protein</fullName>
    </submittedName>
</protein>
<evidence type="ECO:0000313" key="4">
    <source>
        <dbReference type="Proteomes" id="UP000033483"/>
    </source>
</evidence>
<proteinExistence type="inferred from homology"/>
<dbReference type="EMBL" id="LAEV01001028">
    <property type="protein sequence ID" value="KKA29065.1"/>
    <property type="molecule type" value="Genomic_DNA"/>
</dbReference>
<dbReference type="Pfam" id="PF05630">
    <property type="entry name" value="NPP1"/>
    <property type="match status" value="1"/>
</dbReference>
<dbReference type="PIRSF" id="PIRSF029958">
    <property type="entry name" value="Necrosis-inducing_protein"/>
    <property type="match status" value="1"/>
</dbReference>
<evidence type="ECO:0000256" key="1">
    <source>
        <dbReference type="ARBA" id="ARBA00009520"/>
    </source>
</evidence>
<keyword evidence="4" id="KW-1185">Reference proteome</keyword>
<dbReference type="Proteomes" id="UP000033483">
    <property type="component" value="Unassembled WGS sequence"/>
</dbReference>
<dbReference type="AlphaFoldDB" id="A0A0F4ZFR7"/>
<accession>A0A0F4ZFR7</accession>
<reference evidence="3 4" key="1">
    <citation type="submission" date="2015-03" db="EMBL/GenBank/DDBJ databases">
        <authorList>
            <person name="Radwan O."/>
            <person name="Al-Naeli F.A."/>
            <person name="Rendon G.A."/>
            <person name="Fields C."/>
        </authorList>
    </citation>
    <scope>NUCLEOTIDE SEQUENCE [LARGE SCALE GENOMIC DNA]</scope>
    <source>
        <strain evidence="3">CR-DP1</strain>
    </source>
</reference>
<comment type="caution">
    <text evidence="3">The sequence shown here is derived from an EMBL/GenBank/DDBJ whole genome shotgun (WGS) entry which is preliminary data.</text>
</comment>
<dbReference type="InterPro" id="IPR008701">
    <property type="entry name" value="NPP1"/>
</dbReference>
<organism evidence="3 4">
    <name type="scientific">Thielaviopsis punctulata</name>
    <dbReference type="NCBI Taxonomy" id="72032"/>
    <lineage>
        <taxon>Eukaryota</taxon>
        <taxon>Fungi</taxon>
        <taxon>Dikarya</taxon>
        <taxon>Ascomycota</taxon>
        <taxon>Pezizomycotina</taxon>
        <taxon>Sordariomycetes</taxon>
        <taxon>Hypocreomycetidae</taxon>
        <taxon>Microascales</taxon>
        <taxon>Ceratocystidaceae</taxon>
        <taxon>Thielaviopsis</taxon>
    </lineage>
</organism>
<evidence type="ECO:0000256" key="2">
    <source>
        <dbReference type="ARBA" id="ARBA00023026"/>
    </source>
</evidence>
<evidence type="ECO:0000313" key="3">
    <source>
        <dbReference type="EMBL" id="KKA29065.1"/>
    </source>
</evidence>
<dbReference type="PANTHER" id="PTHR33657">
    <property type="entry name" value="DOMAIN PROTEIN, PUTATIVE (AFU_ORTHOLOGUE AFUA_5G00600)-RELATED"/>
    <property type="match status" value="1"/>
</dbReference>
<gene>
    <name evidence="3" type="ORF">TD95_005256</name>
</gene>
<keyword evidence="2" id="KW-0843">Virulence</keyword>
<comment type="similarity">
    <text evidence="1">Belongs to the Necrosis inducing protein (NPP1) family.</text>
</comment>